<evidence type="ECO:0000313" key="3">
    <source>
        <dbReference type="Proteomes" id="UP000501849"/>
    </source>
</evidence>
<geneLocation type="plasmid" evidence="2 3">
    <name>unnamed1</name>
</geneLocation>
<feature type="region of interest" description="Disordered" evidence="1">
    <location>
        <begin position="36"/>
        <end position="71"/>
    </location>
</feature>
<accession>A0A6H0RZ09</accession>
<dbReference type="KEGG" id="mfre:EXE63_01425"/>
<reference evidence="2 3" key="1">
    <citation type="submission" date="2019-04" db="EMBL/GenBank/DDBJ databases">
        <title>Draft, Whole-Genome Sequence of the Anthracene-degrading Mycobacterium frederiksbergense LB501T, Isolated from a Polycyclic Aromatic Hydrocarbon (PAH)-Contaminated Soil.</title>
        <authorList>
            <person name="Augelletti F."/>
        </authorList>
    </citation>
    <scope>NUCLEOTIDE SEQUENCE [LARGE SCALE GENOMIC DNA]</scope>
    <source>
        <strain evidence="2 3">LB 501T</strain>
        <plasmid evidence="2 3">unnamed1</plasmid>
    </source>
</reference>
<sequence length="71" mass="7569">MPSATPIYDALAEQMLGPLTDFVPQWLIVAPARHLRPTVRDPDPPGTQPIGGSSAQPSPLRLSAARSARLI</sequence>
<proteinExistence type="predicted"/>
<evidence type="ECO:0000256" key="1">
    <source>
        <dbReference type="SAM" id="MobiDB-lite"/>
    </source>
</evidence>
<name>A0A6H0RZ09_9MYCO</name>
<evidence type="ECO:0000313" key="2">
    <source>
        <dbReference type="EMBL" id="QIV79711.1"/>
    </source>
</evidence>
<dbReference type="AlphaFoldDB" id="A0A6H0RZ09"/>
<gene>
    <name evidence="2" type="ORF">EXE63_01425</name>
</gene>
<keyword evidence="3" id="KW-1185">Reference proteome</keyword>
<dbReference type="EMBL" id="CP038797">
    <property type="protein sequence ID" value="QIV79711.1"/>
    <property type="molecule type" value="Genomic_DNA"/>
</dbReference>
<dbReference type="RefSeq" id="WP_168140278.1">
    <property type="nucleotide sequence ID" value="NZ_CP038797.1"/>
</dbReference>
<protein>
    <submittedName>
        <fullName evidence="2">Uncharacterized protein</fullName>
    </submittedName>
</protein>
<keyword evidence="2" id="KW-0614">Plasmid</keyword>
<organism evidence="2 3">
    <name type="scientific">Mycolicibacterium frederiksbergense</name>
    <dbReference type="NCBI Taxonomy" id="117567"/>
    <lineage>
        <taxon>Bacteria</taxon>
        <taxon>Bacillati</taxon>
        <taxon>Actinomycetota</taxon>
        <taxon>Actinomycetes</taxon>
        <taxon>Mycobacteriales</taxon>
        <taxon>Mycobacteriaceae</taxon>
        <taxon>Mycolicibacterium</taxon>
    </lineage>
</organism>
<dbReference type="Proteomes" id="UP000501849">
    <property type="component" value="Plasmid unnamed1"/>
</dbReference>